<evidence type="ECO:0000313" key="3">
    <source>
        <dbReference type="EMBL" id="RDK06167.1"/>
    </source>
</evidence>
<keyword evidence="2" id="KW-0732">Signal</keyword>
<protein>
    <recommendedName>
        <fullName evidence="5">Acid-shock protein</fullName>
    </recommendedName>
</protein>
<evidence type="ECO:0008006" key="5">
    <source>
        <dbReference type="Google" id="ProtNLM"/>
    </source>
</evidence>
<feature type="region of interest" description="Disordered" evidence="1">
    <location>
        <begin position="23"/>
        <end position="125"/>
    </location>
</feature>
<name>A0A370NKR0_9BURK</name>
<evidence type="ECO:0000256" key="2">
    <source>
        <dbReference type="SAM" id="SignalP"/>
    </source>
</evidence>
<sequence length="125" mass="12624">MKKLFAALASAALVGTVFAQTAVPASATQPQGGAAKDQAKVVKEMSTTPAKADKNTKSAGMQGNEVKAQASATKEKADVKADASKSAAKGTHHKASKTKAAHAEAGMAKPDVSKAATSMDKTKNQ</sequence>
<dbReference type="EMBL" id="QKWJ01000070">
    <property type="protein sequence ID" value="RDK06167.1"/>
    <property type="molecule type" value="Genomic_DNA"/>
</dbReference>
<feature type="compositionally biased region" description="Basic and acidic residues" evidence="1">
    <location>
        <begin position="73"/>
        <end position="83"/>
    </location>
</feature>
<evidence type="ECO:0000313" key="4">
    <source>
        <dbReference type="Proteomes" id="UP000255165"/>
    </source>
</evidence>
<organism evidence="3 4">
    <name type="scientific">Cupriavidus lacunae</name>
    <dbReference type="NCBI Taxonomy" id="2666307"/>
    <lineage>
        <taxon>Bacteria</taxon>
        <taxon>Pseudomonadati</taxon>
        <taxon>Pseudomonadota</taxon>
        <taxon>Betaproteobacteria</taxon>
        <taxon>Burkholderiales</taxon>
        <taxon>Burkholderiaceae</taxon>
        <taxon>Cupriavidus</taxon>
    </lineage>
</organism>
<proteinExistence type="predicted"/>
<feature type="compositionally biased region" description="Basic residues" evidence="1">
    <location>
        <begin position="90"/>
        <end position="100"/>
    </location>
</feature>
<evidence type="ECO:0000256" key="1">
    <source>
        <dbReference type="SAM" id="MobiDB-lite"/>
    </source>
</evidence>
<dbReference type="RefSeq" id="WP_115215424.1">
    <property type="nucleotide sequence ID" value="NZ_QKWJ01000070.1"/>
</dbReference>
<accession>A0A370NKR0</accession>
<dbReference type="Proteomes" id="UP000255165">
    <property type="component" value="Unassembled WGS sequence"/>
</dbReference>
<gene>
    <name evidence="3" type="ORF">DN412_32975</name>
</gene>
<dbReference type="AlphaFoldDB" id="A0A370NKR0"/>
<keyword evidence="4" id="KW-1185">Reference proteome</keyword>
<feature type="signal peptide" evidence="2">
    <location>
        <begin position="1"/>
        <end position="19"/>
    </location>
</feature>
<feature type="chain" id="PRO_5016664001" description="Acid-shock protein" evidence="2">
    <location>
        <begin position="20"/>
        <end position="125"/>
    </location>
</feature>
<comment type="caution">
    <text evidence="3">The sequence shown here is derived from an EMBL/GenBank/DDBJ whole genome shotgun (WGS) entry which is preliminary data.</text>
</comment>
<reference evidence="4" key="1">
    <citation type="submission" date="2018-06" db="EMBL/GenBank/DDBJ databases">
        <authorList>
            <person name="Feng T."/>
            <person name="Jeon C.O."/>
        </authorList>
    </citation>
    <scope>NUCLEOTIDE SEQUENCE [LARGE SCALE GENOMIC DNA]</scope>
    <source>
        <strain evidence="4">S23</strain>
    </source>
</reference>